<dbReference type="AlphaFoldDB" id="W2QA69"/>
<accession>W2QA69</accession>
<protein>
    <submittedName>
        <fullName evidence="1">Uncharacterized protein</fullName>
    </submittedName>
</protein>
<gene>
    <name evidence="1" type="ORF">PPTG_10807</name>
</gene>
<dbReference type="RefSeq" id="XP_008904510.1">
    <property type="nucleotide sequence ID" value="XM_008906262.1"/>
</dbReference>
<evidence type="ECO:0000313" key="1">
    <source>
        <dbReference type="EMBL" id="ETN10073.1"/>
    </source>
</evidence>
<dbReference type="Proteomes" id="UP000018817">
    <property type="component" value="Unassembled WGS sequence"/>
</dbReference>
<reference evidence="1 2" key="2">
    <citation type="submission" date="2013-11" db="EMBL/GenBank/DDBJ databases">
        <title>The Genome Sequence of Phytophthora parasitica INRA-310.</title>
        <authorList>
            <consortium name="The Broad Institute Genomics Platform"/>
            <person name="Russ C."/>
            <person name="Tyler B."/>
            <person name="Panabieres F."/>
            <person name="Shan W."/>
            <person name="Tripathy S."/>
            <person name="Grunwald N."/>
            <person name="Machado M."/>
            <person name="Johnson C.S."/>
            <person name="Arredondo F."/>
            <person name="Hong C."/>
            <person name="Coffey M."/>
            <person name="Young S.K."/>
            <person name="Zeng Q."/>
            <person name="Gargeya S."/>
            <person name="Fitzgerald M."/>
            <person name="Abouelleil A."/>
            <person name="Alvarado L."/>
            <person name="Chapman S.B."/>
            <person name="Gainer-Dewar J."/>
            <person name="Goldberg J."/>
            <person name="Griggs A."/>
            <person name="Gujja S."/>
            <person name="Hansen M."/>
            <person name="Howarth C."/>
            <person name="Imamovic A."/>
            <person name="Ireland A."/>
            <person name="Larimer J."/>
            <person name="McCowan C."/>
            <person name="Murphy C."/>
            <person name="Pearson M."/>
            <person name="Poon T.W."/>
            <person name="Priest M."/>
            <person name="Roberts A."/>
            <person name="Saif S."/>
            <person name="Shea T."/>
            <person name="Sykes S."/>
            <person name="Wortman J."/>
            <person name="Nusbaum C."/>
            <person name="Birren B."/>
        </authorList>
    </citation>
    <scope>NUCLEOTIDE SEQUENCE [LARGE SCALE GENOMIC DNA]</scope>
    <source>
        <strain evidence="1 2">INRA-310</strain>
    </source>
</reference>
<organism evidence="1 2">
    <name type="scientific">Phytophthora nicotianae (strain INRA-310)</name>
    <name type="common">Phytophthora parasitica</name>
    <dbReference type="NCBI Taxonomy" id="761204"/>
    <lineage>
        <taxon>Eukaryota</taxon>
        <taxon>Sar</taxon>
        <taxon>Stramenopiles</taxon>
        <taxon>Oomycota</taxon>
        <taxon>Peronosporomycetes</taxon>
        <taxon>Peronosporales</taxon>
        <taxon>Peronosporaceae</taxon>
        <taxon>Phytophthora</taxon>
    </lineage>
</organism>
<dbReference type="GeneID" id="20180393"/>
<sequence length="80" mass="8932">MASRSLLREGKETDSYYMMFDSSDEEEEGAIAEPQEITNGIYRQQDLFQAAQRKPGESFGTGLFLSELKAPRGLIGGPHF</sequence>
<reference evidence="2" key="1">
    <citation type="submission" date="2011-12" db="EMBL/GenBank/DDBJ databases">
        <authorList>
            <consortium name="The Broad Institute Genome Sequencing Platform"/>
            <person name="Russ C."/>
            <person name="Tyler B."/>
            <person name="Panabieres F."/>
            <person name="Shan W."/>
            <person name="Tripathy S."/>
            <person name="Grunwald N."/>
            <person name="Machado M."/>
            <person name="Young S.K."/>
            <person name="Zeng Q."/>
            <person name="Gargeya S."/>
            <person name="Fitzgerald M."/>
            <person name="Haas B."/>
            <person name="Abouelleil A."/>
            <person name="Alvarado L."/>
            <person name="Arachchi H.M."/>
            <person name="Berlin A."/>
            <person name="Chapman S.B."/>
            <person name="Gearin G."/>
            <person name="Goldberg J."/>
            <person name="Griggs A."/>
            <person name="Gujja S."/>
            <person name="Hansen M."/>
            <person name="Heiman D."/>
            <person name="Howarth C."/>
            <person name="Larimer J."/>
            <person name="Lui A."/>
            <person name="MacDonald P.J.P."/>
            <person name="McCowen C."/>
            <person name="Montmayeur A."/>
            <person name="Murphy C."/>
            <person name="Neiman D."/>
            <person name="Pearson M."/>
            <person name="Priest M."/>
            <person name="Roberts A."/>
            <person name="Saif S."/>
            <person name="Shea T."/>
            <person name="Sisk P."/>
            <person name="Stolte C."/>
            <person name="Sykes S."/>
            <person name="Wortman J."/>
            <person name="Nusbaum C."/>
            <person name="Birren B."/>
        </authorList>
    </citation>
    <scope>NUCLEOTIDE SEQUENCE [LARGE SCALE GENOMIC DNA]</scope>
    <source>
        <strain evidence="2">INRA-310</strain>
    </source>
</reference>
<name>W2QA69_PHYN3</name>
<proteinExistence type="predicted"/>
<dbReference type="VEuPathDB" id="FungiDB:PPTG_10807"/>
<evidence type="ECO:0000313" key="2">
    <source>
        <dbReference type="Proteomes" id="UP000018817"/>
    </source>
</evidence>
<dbReference type="EMBL" id="KI669583">
    <property type="protein sequence ID" value="ETN10073.1"/>
    <property type="molecule type" value="Genomic_DNA"/>
</dbReference>